<dbReference type="InterPro" id="IPR011991">
    <property type="entry name" value="ArsR-like_HTH"/>
</dbReference>
<proteinExistence type="predicted"/>
<sequence>MAVSLEVASRVGEDLVHLMKAMSALRHHVPRLHPDVETSAYPVIFAVSTGPLRVSAIAERVHSDVSTVSRQVSHLVQAGILEKVTDPGDGRAFNIALAPDGKQLLEDIHESRGQMFATLMADWSSREAKDFDLALRRLHDDLTRTFASSSTCTTTPPSHPSTTGKESM</sequence>
<evidence type="ECO:0000259" key="2">
    <source>
        <dbReference type="PROSITE" id="PS50995"/>
    </source>
</evidence>
<reference evidence="3 4" key="1">
    <citation type="submission" date="2020-07" db="EMBL/GenBank/DDBJ databases">
        <title>Sequencing the genomes of 1000 actinobacteria strains.</title>
        <authorList>
            <person name="Klenk H.-P."/>
        </authorList>
    </citation>
    <scope>NUCLEOTIDE SEQUENCE [LARGE SCALE GENOMIC DNA]</scope>
    <source>
        <strain evidence="3 4">DSM 29531</strain>
    </source>
</reference>
<dbReference type="InterPro" id="IPR000835">
    <property type="entry name" value="HTH_MarR-typ"/>
</dbReference>
<gene>
    <name evidence="3" type="ORF">HNR15_000195</name>
</gene>
<dbReference type="EMBL" id="JACCFW010000001">
    <property type="protein sequence ID" value="NYJ73232.1"/>
    <property type="molecule type" value="Genomic_DNA"/>
</dbReference>
<dbReference type="RefSeq" id="WP_179478365.1">
    <property type="nucleotide sequence ID" value="NZ_JACCFW010000001.1"/>
</dbReference>
<dbReference type="Proteomes" id="UP000571817">
    <property type="component" value="Unassembled WGS sequence"/>
</dbReference>
<dbReference type="CDD" id="cd00090">
    <property type="entry name" value="HTH_ARSR"/>
    <property type="match status" value="1"/>
</dbReference>
<dbReference type="GO" id="GO:0006950">
    <property type="term" value="P:response to stress"/>
    <property type="evidence" value="ECO:0007669"/>
    <property type="project" value="TreeGrafter"/>
</dbReference>
<keyword evidence="3" id="KW-0238">DNA-binding</keyword>
<dbReference type="InterPro" id="IPR039422">
    <property type="entry name" value="MarR/SlyA-like"/>
</dbReference>
<dbReference type="Pfam" id="PF12802">
    <property type="entry name" value="MarR_2"/>
    <property type="match status" value="1"/>
</dbReference>
<comment type="caution">
    <text evidence="3">The sequence shown here is derived from an EMBL/GenBank/DDBJ whole genome shotgun (WGS) entry which is preliminary data.</text>
</comment>
<dbReference type="PROSITE" id="PS50995">
    <property type="entry name" value="HTH_MARR_2"/>
    <property type="match status" value="1"/>
</dbReference>
<dbReference type="SMART" id="SM00347">
    <property type="entry name" value="HTH_MARR"/>
    <property type="match status" value="1"/>
</dbReference>
<accession>A0A853D7U7</accession>
<dbReference type="Gene3D" id="1.10.10.10">
    <property type="entry name" value="Winged helix-like DNA-binding domain superfamily/Winged helix DNA-binding domain"/>
    <property type="match status" value="1"/>
</dbReference>
<dbReference type="GO" id="GO:0003677">
    <property type="term" value="F:DNA binding"/>
    <property type="evidence" value="ECO:0007669"/>
    <property type="project" value="UniProtKB-KW"/>
</dbReference>
<dbReference type="PANTHER" id="PTHR33164:SF57">
    <property type="entry name" value="MARR-FAMILY TRANSCRIPTIONAL REGULATOR"/>
    <property type="match status" value="1"/>
</dbReference>
<keyword evidence="4" id="KW-1185">Reference proteome</keyword>
<evidence type="ECO:0000313" key="4">
    <source>
        <dbReference type="Proteomes" id="UP000571817"/>
    </source>
</evidence>
<dbReference type="PANTHER" id="PTHR33164">
    <property type="entry name" value="TRANSCRIPTIONAL REGULATOR, MARR FAMILY"/>
    <property type="match status" value="1"/>
</dbReference>
<dbReference type="InterPro" id="IPR036388">
    <property type="entry name" value="WH-like_DNA-bd_sf"/>
</dbReference>
<dbReference type="InterPro" id="IPR036390">
    <property type="entry name" value="WH_DNA-bd_sf"/>
</dbReference>
<feature type="region of interest" description="Disordered" evidence="1">
    <location>
        <begin position="147"/>
        <end position="168"/>
    </location>
</feature>
<dbReference type="GO" id="GO:0003700">
    <property type="term" value="F:DNA-binding transcription factor activity"/>
    <property type="evidence" value="ECO:0007669"/>
    <property type="project" value="InterPro"/>
</dbReference>
<feature type="domain" description="HTH marR-type" evidence="2">
    <location>
        <begin position="8"/>
        <end position="140"/>
    </location>
</feature>
<protein>
    <submittedName>
        <fullName evidence="3">DNA-binding MarR family transcriptional regulator</fullName>
    </submittedName>
</protein>
<name>A0A853D7U7_9MICO</name>
<evidence type="ECO:0000256" key="1">
    <source>
        <dbReference type="SAM" id="MobiDB-lite"/>
    </source>
</evidence>
<dbReference type="AlphaFoldDB" id="A0A853D7U7"/>
<evidence type="ECO:0000313" key="3">
    <source>
        <dbReference type="EMBL" id="NYJ73232.1"/>
    </source>
</evidence>
<organism evidence="3 4">
    <name type="scientific">Allobranchiibius huperziae</name>
    <dbReference type="NCBI Taxonomy" id="1874116"/>
    <lineage>
        <taxon>Bacteria</taxon>
        <taxon>Bacillati</taxon>
        <taxon>Actinomycetota</taxon>
        <taxon>Actinomycetes</taxon>
        <taxon>Micrococcales</taxon>
        <taxon>Dermacoccaceae</taxon>
        <taxon>Allobranchiibius</taxon>
    </lineage>
</organism>
<dbReference type="SUPFAM" id="SSF46785">
    <property type="entry name" value="Winged helix' DNA-binding domain"/>
    <property type="match status" value="1"/>
</dbReference>